<dbReference type="Gene3D" id="3.10.10.10">
    <property type="entry name" value="HIV Type 1 Reverse Transcriptase, subunit A, domain 1"/>
    <property type="match status" value="1"/>
</dbReference>
<evidence type="ECO:0000313" key="3">
    <source>
        <dbReference type="Proteomes" id="UP000887159"/>
    </source>
</evidence>
<dbReference type="InterPro" id="IPR000477">
    <property type="entry name" value="RT_dom"/>
</dbReference>
<dbReference type="GO" id="GO:0071897">
    <property type="term" value="P:DNA biosynthetic process"/>
    <property type="evidence" value="ECO:0007669"/>
    <property type="project" value="UniProtKB-ARBA"/>
</dbReference>
<dbReference type="SUPFAM" id="SSF53098">
    <property type="entry name" value="Ribonuclease H-like"/>
    <property type="match status" value="1"/>
</dbReference>
<sequence length="537" mass="61615">MKEIKREQPNPQVQSCSVTPQKGLHLKSIMLGNEIVWTLIDIVSLIREDVSSRWCGVVVRRGGASSGQTEVITKGSFEYDFVLDKDQYSLTWHVVPTKQLNFEAIIGAVILGQALNFTQDGVMFHKHEEKACLMQISGVHPEDYASPIVLVKKKNGDSRLCVDYRQLNRKLVKDRFPLPLIEDVLDRLQETKVYTTLDLKNGFFHVDENEDCRKFTSFIVPHGQFEFNKVPFGLSTSPSVFQRYIYSIFRNLMNEALKKLRVYLLGQKVKIVRLFCVPENHGQEKKDLVTRIARWAMLLEEFDYKIIHRPGQRMKHVDALSRYPVIVMSDALTLRLKNAQSDEGIITLKALLESGNSQDFFERNEILYKFVNGRELIVAPSGMQTEIIKIIHEKANRKSGKRERFLNPIPKDETALHTYHVDFIGPLESTNKNYQHILTVIDAFTKFSWLYPVKTISADSALDKLRLQQKPFGNQKRIITDRGSAFTSKAFNDHCVEEEIQHLQIATGVPRGNGQVERIHHTLIPVLTKLSLDDPTK</sequence>
<dbReference type="Pfam" id="PF00078">
    <property type="entry name" value="RVT_1"/>
    <property type="match status" value="1"/>
</dbReference>
<dbReference type="GO" id="GO:0015074">
    <property type="term" value="P:DNA integration"/>
    <property type="evidence" value="ECO:0007669"/>
    <property type="project" value="InterPro"/>
</dbReference>
<keyword evidence="3" id="KW-1185">Reference proteome</keyword>
<feature type="domain" description="Integrase catalytic" evidence="1">
    <location>
        <begin position="406"/>
        <end position="537"/>
    </location>
</feature>
<dbReference type="PANTHER" id="PTHR37984:SF5">
    <property type="entry name" value="PROTEIN NYNRIN-LIKE"/>
    <property type="match status" value="1"/>
</dbReference>
<dbReference type="AlphaFoldDB" id="A0A8X6VQZ1"/>
<gene>
    <name evidence="2" type="primary">TY3B-I</name>
    <name evidence="2" type="ORF">TNCV_2045231</name>
</gene>
<evidence type="ECO:0000313" key="2">
    <source>
        <dbReference type="EMBL" id="GFY18114.1"/>
    </source>
</evidence>
<dbReference type="CDD" id="cd01647">
    <property type="entry name" value="RT_LTR"/>
    <property type="match status" value="1"/>
</dbReference>
<protein>
    <recommendedName>
        <fullName evidence="1">Integrase catalytic domain-containing protein</fullName>
    </recommendedName>
</protein>
<dbReference type="InterPro" id="IPR036397">
    <property type="entry name" value="RNaseH_sf"/>
</dbReference>
<comment type="caution">
    <text evidence="2">The sequence shown here is derived from an EMBL/GenBank/DDBJ whole genome shotgun (WGS) entry which is preliminary data.</text>
</comment>
<dbReference type="InterPro" id="IPR001584">
    <property type="entry name" value="Integrase_cat-core"/>
</dbReference>
<dbReference type="Gene3D" id="3.30.420.10">
    <property type="entry name" value="Ribonuclease H-like superfamily/Ribonuclease H"/>
    <property type="match status" value="1"/>
</dbReference>
<dbReference type="EMBL" id="BMAU01021348">
    <property type="protein sequence ID" value="GFY18114.1"/>
    <property type="molecule type" value="Genomic_DNA"/>
</dbReference>
<reference evidence="2" key="1">
    <citation type="submission" date="2020-08" db="EMBL/GenBank/DDBJ databases">
        <title>Multicomponent nature underlies the extraordinary mechanical properties of spider dragline silk.</title>
        <authorList>
            <person name="Kono N."/>
            <person name="Nakamura H."/>
            <person name="Mori M."/>
            <person name="Yoshida Y."/>
            <person name="Ohtoshi R."/>
            <person name="Malay A.D."/>
            <person name="Moran D.A.P."/>
            <person name="Tomita M."/>
            <person name="Numata K."/>
            <person name="Arakawa K."/>
        </authorList>
    </citation>
    <scope>NUCLEOTIDE SEQUENCE</scope>
</reference>
<dbReference type="InterPro" id="IPR043502">
    <property type="entry name" value="DNA/RNA_pol_sf"/>
</dbReference>
<dbReference type="GO" id="GO:0003676">
    <property type="term" value="F:nucleic acid binding"/>
    <property type="evidence" value="ECO:0007669"/>
    <property type="project" value="InterPro"/>
</dbReference>
<proteinExistence type="predicted"/>
<name>A0A8X6VQZ1_TRICX</name>
<dbReference type="GO" id="GO:0042575">
    <property type="term" value="C:DNA polymerase complex"/>
    <property type="evidence" value="ECO:0007669"/>
    <property type="project" value="UniProtKB-ARBA"/>
</dbReference>
<dbReference type="Proteomes" id="UP000887159">
    <property type="component" value="Unassembled WGS sequence"/>
</dbReference>
<dbReference type="PANTHER" id="PTHR37984">
    <property type="entry name" value="PROTEIN CBG26694"/>
    <property type="match status" value="1"/>
</dbReference>
<dbReference type="InterPro" id="IPR050951">
    <property type="entry name" value="Retrovirus_Pol_polyprotein"/>
</dbReference>
<dbReference type="SUPFAM" id="SSF56672">
    <property type="entry name" value="DNA/RNA polymerases"/>
    <property type="match status" value="1"/>
</dbReference>
<dbReference type="InterPro" id="IPR012337">
    <property type="entry name" value="RNaseH-like_sf"/>
</dbReference>
<dbReference type="Gene3D" id="3.30.70.270">
    <property type="match status" value="1"/>
</dbReference>
<dbReference type="PROSITE" id="PS50994">
    <property type="entry name" value="INTEGRASE"/>
    <property type="match status" value="1"/>
</dbReference>
<dbReference type="Pfam" id="PF00665">
    <property type="entry name" value="rve"/>
    <property type="match status" value="1"/>
</dbReference>
<evidence type="ECO:0000259" key="1">
    <source>
        <dbReference type="PROSITE" id="PS50994"/>
    </source>
</evidence>
<dbReference type="InterPro" id="IPR043128">
    <property type="entry name" value="Rev_trsase/Diguanyl_cyclase"/>
</dbReference>
<accession>A0A8X6VQZ1</accession>
<organism evidence="2 3">
    <name type="scientific">Trichonephila clavipes</name>
    <name type="common">Golden silk orbweaver</name>
    <name type="synonym">Nephila clavipes</name>
    <dbReference type="NCBI Taxonomy" id="2585209"/>
    <lineage>
        <taxon>Eukaryota</taxon>
        <taxon>Metazoa</taxon>
        <taxon>Ecdysozoa</taxon>
        <taxon>Arthropoda</taxon>
        <taxon>Chelicerata</taxon>
        <taxon>Arachnida</taxon>
        <taxon>Araneae</taxon>
        <taxon>Araneomorphae</taxon>
        <taxon>Entelegynae</taxon>
        <taxon>Araneoidea</taxon>
        <taxon>Nephilidae</taxon>
        <taxon>Trichonephila</taxon>
    </lineage>
</organism>